<dbReference type="SUPFAM" id="SSF159941">
    <property type="entry name" value="MM3350-like"/>
    <property type="match status" value="1"/>
</dbReference>
<reference evidence="2 3" key="1">
    <citation type="submission" date="2020-04" db="EMBL/GenBank/DDBJ databases">
        <authorList>
            <person name="Basu S."/>
            <person name="Maruthanayagam V."/>
            <person name="Chakraborty S."/>
            <person name="Pramanik A."/>
            <person name="Mukherjee J."/>
            <person name="Brink B."/>
        </authorList>
    </citation>
    <scope>NUCLEOTIDE SEQUENCE [LARGE SCALE GENOMIC DNA]</scope>
    <source>
        <strain evidence="2 3">AP17</strain>
    </source>
</reference>
<dbReference type="InterPro" id="IPR024047">
    <property type="entry name" value="MM3350-like_sf"/>
</dbReference>
<dbReference type="EMBL" id="CP051167">
    <property type="protein sequence ID" value="QIZ70329.1"/>
    <property type="molecule type" value="Genomic_DNA"/>
</dbReference>
<dbReference type="KEGG" id="oxy:HCG48_06845"/>
<dbReference type="RefSeq" id="WP_168568484.1">
    <property type="nucleotide sequence ID" value="NZ_CP051167.1"/>
</dbReference>
<evidence type="ECO:0000313" key="3">
    <source>
        <dbReference type="Proteomes" id="UP000500857"/>
    </source>
</evidence>
<dbReference type="Proteomes" id="UP000500857">
    <property type="component" value="Chromosome"/>
</dbReference>
<protein>
    <submittedName>
        <fullName evidence="2">Plasmid pRiA4b ORF-3 family protein</fullName>
    </submittedName>
</protein>
<dbReference type="Gene3D" id="3.10.290.30">
    <property type="entry name" value="MM3350-like"/>
    <property type="match status" value="1"/>
</dbReference>
<accession>A0A6H1TY89</accession>
<dbReference type="AlphaFoldDB" id="A0A6H1TY89"/>
<dbReference type="InterPro" id="IPR012912">
    <property type="entry name" value="Plasmid_pRiA4b_Orf3-like"/>
</dbReference>
<proteinExistence type="predicted"/>
<sequence length="188" mass="21834">MSQATVKTESVYQLKVSLTESNPPIWRRIQVPSHITLYKLQRILQIVMGWKNAHLHQFTIAGTAYGQSHPEYGLEMKTERRARLDELITQEGDRFIYEYDLDESWEHQLELEKILAPEAKVHYPRCLDGERASPPEDCGGMRGYQELLEILDNPDDPEYAETVEWLGGEFDPDAFDLEGVNRQLKTIR</sequence>
<organism evidence="2 3">
    <name type="scientific">Oxynema aestuarii AP17</name>
    <dbReference type="NCBI Taxonomy" id="2064643"/>
    <lineage>
        <taxon>Bacteria</taxon>
        <taxon>Bacillati</taxon>
        <taxon>Cyanobacteriota</taxon>
        <taxon>Cyanophyceae</taxon>
        <taxon>Oscillatoriophycideae</taxon>
        <taxon>Oscillatoriales</taxon>
        <taxon>Oscillatoriaceae</taxon>
        <taxon>Oxynema</taxon>
        <taxon>Oxynema aestuarii</taxon>
    </lineage>
</organism>
<dbReference type="PANTHER" id="PTHR41878">
    <property type="entry name" value="LEXA REPRESSOR-RELATED"/>
    <property type="match status" value="1"/>
</dbReference>
<dbReference type="Pfam" id="PF07929">
    <property type="entry name" value="PRiA4_ORF3"/>
    <property type="match status" value="1"/>
</dbReference>
<evidence type="ECO:0000259" key="1">
    <source>
        <dbReference type="Pfam" id="PF07929"/>
    </source>
</evidence>
<dbReference type="PANTHER" id="PTHR41878:SF1">
    <property type="entry name" value="TNPR PROTEIN"/>
    <property type="match status" value="1"/>
</dbReference>
<evidence type="ECO:0000313" key="2">
    <source>
        <dbReference type="EMBL" id="QIZ70329.1"/>
    </source>
</evidence>
<name>A0A6H1TY89_9CYAN</name>
<gene>
    <name evidence="2" type="ORF">HCG48_06845</name>
</gene>
<keyword evidence="3" id="KW-1185">Reference proteome</keyword>
<feature type="domain" description="Plasmid pRiA4b Orf3-like" evidence="1">
    <location>
        <begin position="11"/>
        <end position="178"/>
    </location>
</feature>